<dbReference type="OrthoDB" id="416253at2759"/>
<proteinExistence type="predicted"/>
<evidence type="ECO:0000313" key="1">
    <source>
        <dbReference type="EMBL" id="KAG1766241.1"/>
    </source>
</evidence>
<reference evidence="1" key="1">
    <citation type="journal article" date="2020" name="New Phytol.">
        <title>Comparative genomics reveals dynamic genome evolution in host specialist ectomycorrhizal fungi.</title>
        <authorList>
            <person name="Lofgren L.A."/>
            <person name="Nguyen N.H."/>
            <person name="Vilgalys R."/>
            <person name="Ruytinx J."/>
            <person name="Liao H.L."/>
            <person name="Branco S."/>
            <person name="Kuo A."/>
            <person name="LaButti K."/>
            <person name="Lipzen A."/>
            <person name="Andreopoulos W."/>
            <person name="Pangilinan J."/>
            <person name="Riley R."/>
            <person name="Hundley H."/>
            <person name="Na H."/>
            <person name="Barry K."/>
            <person name="Grigoriev I.V."/>
            <person name="Stajich J.E."/>
            <person name="Kennedy P.G."/>
        </authorList>
    </citation>
    <scope>NUCLEOTIDE SEQUENCE</scope>
    <source>
        <strain evidence="1">DOB743</strain>
    </source>
</reference>
<evidence type="ECO:0000313" key="2">
    <source>
        <dbReference type="Proteomes" id="UP000714275"/>
    </source>
</evidence>
<sequence>MVAVADLLKLSDETDLEILNHSMESIVDRFKTELLPVASPARLCESYLCLAREGLAQQNETIPDSIDVETLVTDGDDDKVYGAMGAAKTSGTVALCIESSPEILSQMQEVIIPIIRFTLIDLFDNISRRTYSPLGSTDESATEIAKKHGLKSTSDVLLGYLLAKDIIVLPKSVTPSRIESNLTSALEAHSALTPEDIKILDGVAASGKQKHFIMPPWGIDLGFDNWPVPTE</sequence>
<dbReference type="Gene3D" id="3.20.20.100">
    <property type="entry name" value="NADP-dependent oxidoreductase domain"/>
    <property type="match status" value="1"/>
</dbReference>
<dbReference type="SUPFAM" id="SSF51430">
    <property type="entry name" value="NAD(P)-linked oxidoreductase"/>
    <property type="match status" value="1"/>
</dbReference>
<gene>
    <name evidence="1" type="ORF">EV702DRAFT_1257185</name>
</gene>
<dbReference type="Proteomes" id="UP000714275">
    <property type="component" value="Unassembled WGS sequence"/>
</dbReference>
<protein>
    <recommendedName>
        <fullName evidence="3">NADP-dependent oxidoreductase domain-containing protein</fullName>
    </recommendedName>
</protein>
<name>A0A9P6ZI80_9AGAM</name>
<evidence type="ECO:0008006" key="3">
    <source>
        <dbReference type="Google" id="ProtNLM"/>
    </source>
</evidence>
<dbReference type="EMBL" id="JABBWD010000098">
    <property type="protein sequence ID" value="KAG1766241.1"/>
    <property type="molecule type" value="Genomic_DNA"/>
</dbReference>
<accession>A0A9P6ZI80</accession>
<dbReference type="InterPro" id="IPR036812">
    <property type="entry name" value="NAD(P)_OxRdtase_dom_sf"/>
</dbReference>
<organism evidence="1 2">
    <name type="scientific">Suillus placidus</name>
    <dbReference type="NCBI Taxonomy" id="48579"/>
    <lineage>
        <taxon>Eukaryota</taxon>
        <taxon>Fungi</taxon>
        <taxon>Dikarya</taxon>
        <taxon>Basidiomycota</taxon>
        <taxon>Agaricomycotina</taxon>
        <taxon>Agaricomycetes</taxon>
        <taxon>Agaricomycetidae</taxon>
        <taxon>Boletales</taxon>
        <taxon>Suillineae</taxon>
        <taxon>Suillaceae</taxon>
        <taxon>Suillus</taxon>
    </lineage>
</organism>
<comment type="caution">
    <text evidence="1">The sequence shown here is derived from an EMBL/GenBank/DDBJ whole genome shotgun (WGS) entry which is preliminary data.</text>
</comment>
<dbReference type="AlphaFoldDB" id="A0A9P6ZI80"/>
<keyword evidence="2" id="KW-1185">Reference proteome</keyword>